<accession>A0A182QU35</accession>
<protein>
    <submittedName>
        <fullName evidence="1">Uncharacterized protein</fullName>
    </submittedName>
</protein>
<dbReference type="EMBL" id="AXCN02000928">
    <property type="status" value="NOT_ANNOTATED_CDS"/>
    <property type="molecule type" value="Genomic_DNA"/>
</dbReference>
<dbReference type="AlphaFoldDB" id="A0A182QU35"/>
<sequence>MRRRNLPTTYGFSSIRRQTFAIVPSVSVVLSTLSELSCTNLDVASLSTFSMGHKLQYFGQLLHECLLCFQVLGRIEPSTDQLSQQLRYDPFQLERVFVAALQLLHQRYHNVPRLLLTLGRRIGDCFPNFLTGTLEAFVTTVFTFLFAICVPYDLMICTNGDDGIENAVPSRKKNQNRCTLMLRPDQESQRE</sequence>
<organism evidence="1 2">
    <name type="scientific">Anopheles farauti</name>
    <dbReference type="NCBI Taxonomy" id="69004"/>
    <lineage>
        <taxon>Eukaryota</taxon>
        <taxon>Metazoa</taxon>
        <taxon>Ecdysozoa</taxon>
        <taxon>Arthropoda</taxon>
        <taxon>Hexapoda</taxon>
        <taxon>Insecta</taxon>
        <taxon>Pterygota</taxon>
        <taxon>Neoptera</taxon>
        <taxon>Endopterygota</taxon>
        <taxon>Diptera</taxon>
        <taxon>Nematocera</taxon>
        <taxon>Culicoidea</taxon>
        <taxon>Culicidae</taxon>
        <taxon>Anophelinae</taxon>
        <taxon>Anopheles</taxon>
    </lineage>
</organism>
<name>A0A182QU35_9DIPT</name>
<evidence type="ECO:0000313" key="1">
    <source>
        <dbReference type="EnsemblMetazoa" id="AFAF016892-PA"/>
    </source>
</evidence>
<evidence type="ECO:0000313" key="2">
    <source>
        <dbReference type="Proteomes" id="UP000075886"/>
    </source>
</evidence>
<keyword evidence="2" id="KW-1185">Reference proteome</keyword>
<reference evidence="1" key="2">
    <citation type="submission" date="2020-05" db="UniProtKB">
        <authorList>
            <consortium name="EnsemblMetazoa"/>
        </authorList>
    </citation>
    <scope>IDENTIFICATION</scope>
    <source>
        <strain evidence="1">FAR1</strain>
    </source>
</reference>
<dbReference type="VEuPathDB" id="VectorBase:AFAF016892"/>
<dbReference type="EnsemblMetazoa" id="AFAF016892-RA">
    <property type="protein sequence ID" value="AFAF016892-PA"/>
    <property type="gene ID" value="AFAF016892"/>
</dbReference>
<reference evidence="2" key="1">
    <citation type="submission" date="2014-01" db="EMBL/GenBank/DDBJ databases">
        <title>The Genome Sequence of Anopheles farauti FAR1 (V2).</title>
        <authorList>
            <consortium name="The Broad Institute Genomics Platform"/>
            <person name="Neafsey D.E."/>
            <person name="Besansky N."/>
            <person name="Howell P."/>
            <person name="Walton C."/>
            <person name="Young S.K."/>
            <person name="Zeng Q."/>
            <person name="Gargeya S."/>
            <person name="Fitzgerald M."/>
            <person name="Haas B."/>
            <person name="Abouelleil A."/>
            <person name="Allen A.W."/>
            <person name="Alvarado L."/>
            <person name="Arachchi H.M."/>
            <person name="Berlin A.M."/>
            <person name="Chapman S.B."/>
            <person name="Gainer-Dewar J."/>
            <person name="Goldberg J."/>
            <person name="Griggs A."/>
            <person name="Gujja S."/>
            <person name="Hansen M."/>
            <person name="Howarth C."/>
            <person name="Imamovic A."/>
            <person name="Ireland A."/>
            <person name="Larimer J."/>
            <person name="McCowan C."/>
            <person name="Murphy C."/>
            <person name="Pearson M."/>
            <person name="Poon T.W."/>
            <person name="Priest M."/>
            <person name="Roberts A."/>
            <person name="Saif S."/>
            <person name="Shea T."/>
            <person name="Sisk P."/>
            <person name="Sykes S."/>
            <person name="Wortman J."/>
            <person name="Nusbaum C."/>
            <person name="Birren B."/>
        </authorList>
    </citation>
    <scope>NUCLEOTIDE SEQUENCE [LARGE SCALE GENOMIC DNA]</scope>
    <source>
        <strain evidence="2">FAR1</strain>
    </source>
</reference>
<proteinExistence type="predicted"/>
<dbReference type="Proteomes" id="UP000075886">
    <property type="component" value="Unassembled WGS sequence"/>
</dbReference>